<comment type="caution">
    <text evidence="2">The sequence shown here is derived from an EMBL/GenBank/DDBJ whole genome shotgun (WGS) entry which is preliminary data.</text>
</comment>
<dbReference type="Proteomes" id="UP001283361">
    <property type="component" value="Unassembled WGS sequence"/>
</dbReference>
<dbReference type="AlphaFoldDB" id="A0AAE1E6H5"/>
<evidence type="ECO:0000256" key="1">
    <source>
        <dbReference type="SAM" id="MobiDB-lite"/>
    </source>
</evidence>
<evidence type="ECO:0000313" key="3">
    <source>
        <dbReference type="Proteomes" id="UP001283361"/>
    </source>
</evidence>
<gene>
    <name evidence="2" type="ORF">RRG08_058204</name>
</gene>
<keyword evidence="3" id="KW-1185">Reference proteome</keyword>
<protein>
    <submittedName>
        <fullName evidence="2">Uncharacterized protein</fullName>
    </submittedName>
</protein>
<sequence length="96" mass="11333">MPPSTPSAHFPLHCVHLQHQHMWEERAEEPLLLRDQLGRYGTRYRGKNFKKESFNKPNPAPVHIKFNILLGRKTIRQPQRQAMQEVRTSVSRRQPA</sequence>
<name>A0AAE1E6H5_9GAST</name>
<feature type="region of interest" description="Disordered" evidence="1">
    <location>
        <begin position="76"/>
        <end position="96"/>
    </location>
</feature>
<proteinExistence type="predicted"/>
<organism evidence="2 3">
    <name type="scientific">Elysia crispata</name>
    <name type="common">lettuce slug</name>
    <dbReference type="NCBI Taxonomy" id="231223"/>
    <lineage>
        <taxon>Eukaryota</taxon>
        <taxon>Metazoa</taxon>
        <taxon>Spiralia</taxon>
        <taxon>Lophotrochozoa</taxon>
        <taxon>Mollusca</taxon>
        <taxon>Gastropoda</taxon>
        <taxon>Heterobranchia</taxon>
        <taxon>Euthyneura</taxon>
        <taxon>Panpulmonata</taxon>
        <taxon>Sacoglossa</taxon>
        <taxon>Placobranchoidea</taxon>
        <taxon>Plakobranchidae</taxon>
        <taxon>Elysia</taxon>
    </lineage>
</organism>
<accession>A0AAE1E6H5</accession>
<evidence type="ECO:0000313" key="2">
    <source>
        <dbReference type="EMBL" id="KAK3796184.1"/>
    </source>
</evidence>
<reference evidence="2" key="1">
    <citation type="journal article" date="2023" name="G3 (Bethesda)">
        <title>A reference genome for the long-term kleptoplast-retaining sea slug Elysia crispata morphotype clarki.</title>
        <authorList>
            <person name="Eastman K.E."/>
            <person name="Pendleton A.L."/>
            <person name="Shaikh M.A."/>
            <person name="Suttiyut T."/>
            <person name="Ogas R."/>
            <person name="Tomko P."/>
            <person name="Gavelis G."/>
            <person name="Widhalm J.R."/>
            <person name="Wisecaver J.H."/>
        </authorList>
    </citation>
    <scope>NUCLEOTIDE SEQUENCE</scope>
    <source>
        <strain evidence="2">ECLA1</strain>
    </source>
</reference>
<dbReference type="EMBL" id="JAWDGP010000910">
    <property type="protein sequence ID" value="KAK3796184.1"/>
    <property type="molecule type" value="Genomic_DNA"/>
</dbReference>